<proteinExistence type="predicted"/>
<dbReference type="EMBL" id="BAMD01000003">
    <property type="protein sequence ID" value="GAF01855.1"/>
    <property type="molecule type" value="Genomic_DNA"/>
</dbReference>
<keyword evidence="1" id="KW-0732">Signal</keyword>
<reference evidence="2 3" key="1">
    <citation type="journal article" date="2014" name="Genome Announc.">
        <title>Draft Genome Sequence of Cytophaga fermentans JCM 21142T, a Facultative Anaerobe Isolated from Marine Mud.</title>
        <authorList>
            <person name="Starns D."/>
            <person name="Oshima K."/>
            <person name="Suda W."/>
            <person name="Iino T."/>
            <person name="Yuki M."/>
            <person name="Inoue J."/>
            <person name="Kitamura K."/>
            <person name="Iida T."/>
            <person name="Darby A."/>
            <person name="Hattori M."/>
            <person name="Ohkuma M."/>
        </authorList>
    </citation>
    <scope>NUCLEOTIDE SEQUENCE [LARGE SCALE GENOMIC DNA]</scope>
    <source>
        <strain evidence="2 3">JCM 21142</strain>
    </source>
</reference>
<dbReference type="Proteomes" id="UP000019402">
    <property type="component" value="Unassembled WGS sequence"/>
</dbReference>
<dbReference type="RefSeq" id="WP_027472924.1">
    <property type="nucleotide sequence ID" value="NZ_BAMD01000003.1"/>
</dbReference>
<dbReference type="eggNOG" id="COG0226">
    <property type="taxonomic scope" value="Bacteria"/>
</dbReference>
<keyword evidence="3" id="KW-1185">Reference proteome</keyword>
<evidence type="ECO:0000256" key="1">
    <source>
        <dbReference type="SAM" id="SignalP"/>
    </source>
</evidence>
<protein>
    <recommendedName>
        <fullName evidence="4">PBP domain-containing protein</fullName>
    </recommendedName>
</protein>
<name>W7XUY3_9BACT</name>
<accession>W7XUY3</accession>
<dbReference type="OrthoDB" id="5368589at2"/>
<evidence type="ECO:0008006" key="4">
    <source>
        <dbReference type="Google" id="ProtNLM"/>
    </source>
</evidence>
<dbReference type="AlphaFoldDB" id="W7XUY3"/>
<feature type="chain" id="PRO_5004907084" description="PBP domain-containing protein" evidence="1">
    <location>
        <begin position="22"/>
        <end position="141"/>
    </location>
</feature>
<dbReference type="Gene3D" id="3.40.190.10">
    <property type="entry name" value="Periplasmic binding protein-like II"/>
    <property type="match status" value="1"/>
</dbReference>
<feature type="signal peptide" evidence="1">
    <location>
        <begin position="1"/>
        <end position="21"/>
    </location>
</feature>
<comment type="caution">
    <text evidence="2">The sequence shown here is derived from an EMBL/GenBank/DDBJ whole genome shotgun (WGS) entry which is preliminary data.</text>
</comment>
<organism evidence="2 3">
    <name type="scientific">Saccharicrinis fermentans DSM 9555 = JCM 21142</name>
    <dbReference type="NCBI Taxonomy" id="869213"/>
    <lineage>
        <taxon>Bacteria</taxon>
        <taxon>Pseudomonadati</taxon>
        <taxon>Bacteroidota</taxon>
        <taxon>Bacteroidia</taxon>
        <taxon>Marinilabiliales</taxon>
        <taxon>Marinilabiliaceae</taxon>
        <taxon>Saccharicrinis</taxon>
    </lineage>
</organism>
<sequence>MKKLTVLFILAVSLMLGNVHAQSYKVIVNNINEIGSISKKELAMVFLKKKKKWENGVMIIPVDQSVRAKVRASFSQDVFNKSVAAIRSYWQRAIFSGMATAPVEKPTDKEIIAFVKNNKGAIGYVSSATSTAGVKTLVIKK</sequence>
<dbReference type="STRING" id="869213.GCA_000517085_03532"/>
<evidence type="ECO:0000313" key="3">
    <source>
        <dbReference type="Proteomes" id="UP000019402"/>
    </source>
</evidence>
<evidence type="ECO:0000313" key="2">
    <source>
        <dbReference type="EMBL" id="GAF01855.1"/>
    </source>
</evidence>
<dbReference type="SUPFAM" id="SSF53850">
    <property type="entry name" value="Periplasmic binding protein-like II"/>
    <property type="match status" value="1"/>
</dbReference>
<gene>
    <name evidence="2" type="ORF">JCM21142_474</name>
</gene>